<gene>
    <name evidence="2" type="ORF">IAD31_06555</name>
</gene>
<name>A0A9D0YSX7_9FIRM</name>
<reference evidence="2" key="1">
    <citation type="submission" date="2020-10" db="EMBL/GenBank/DDBJ databases">
        <authorList>
            <person name="Gilroy R."/>
        </authorList>
    </citation>
    <scope>NUCLEOTIDE SEQUENCE</scope>
    <source>
        <strain evidence="2">ChiGjej2B2-12916</strain>
    </source>
</reference>
<dbReference type="PROSITE" id="PS51257">
    <property type="entry name" value="PROKAR_LIPOPROTEIN"/>
    <property type="match status" value="1"/>
</dbReference>
<sequence>MKKRMKWVAMAGAAVLALSLTACGSISLNLGSEKSRMEGYVQGYLDLTYLGKLNKDYQTEMELTEEEAQERYEEGIQVEVEFFESGIGLIDYPTEEITQRLTQLYKEIYSHSDYTVGAATKLDSGNYAVEVTVRPIDIMTKVTSDDFEKIFEQILADRGITTQEQLEALSEEEYQEIDAVYAEKIVDLLEKELPNTGNGEAETFTVQIEDDGDIWTPSQDDFNSIDLAMIDYSNFGY</sequence>
<dbReference type="Proteomes" id="UP000886879">
    <property type="component" value="Unassembled WGS sequence"/>
</dbReference>
<evidence type="ECO:0000256" key="1">
    <source>
        <dbReference type="SAM" id="SignalP"/>
    </source>
</evidence>
<feature type="signal peptide" evidence="1">
    <location>
        <begin position="1"/>
        <end position="24"/>
    </location>
</feature>
<organism evidence="2 3">
    <name type="scientific">Candidatus Enterenecus faecium</name>
    <dbReference type="NCBI Taxonomy" id="2840780"/>
    <lineage>
        <taxon>Bacteria</taxon>
        <taxon>Bacillati</taxon>
        <taxon>Bacillota</taxon>
        <taxon>Clostridia</taxon>
        <taxon>Eubacteriales</taxon>
        <taxon>Candidatus Enterenecus</taxon>
    </lineage>
</organism>
<reference evidence="2" key="2">
    <citation type="journal article" date="2021" name="PeerJ">
        <title>Extensive microbial diversity within the chicken gut microbiome revealed by metagenomics and culture.</title>
        <authorList>
            <person name="Gilroy R."/>
            <person name="Ravi A."/>
            <person name="Getino M."/>
            <person name="Pursley I."/>
            <person name="Horton D.L."/>
            <person name="Alikhan N.F."/>
            <person name="Baker D."/>
            <person name="Gharbi K."/>
            <person name="Hall N."/>
            <person name="Watson M."/>
            <person name="Adriaenssens E.M."/>
            <person name="Foster-Nyarko E."/>
            <person name="Jarju S."/>
            <person name="Secka A."/>
            <person name="Antonio M."/>
            <person name="Oren A."/>
            <person name="Chaudhuri R.R."/>
            <person name="La Ragione R."/>
            <person name="Hildebrand F."/>
            <person name="Pallen M.J."/>
        </authorList>
    </citation>
    <scope>NUCLEOTIDE SEQUENCE</scope>
    <source>
        <strain evidence="2">ChiGjej2B2-12916</strain>
    </source>
</reference>
<feature type="chain" id="PRO_5038492236" description="Lipoprotein" evidence="1">
    <location>
        <begin position="25"/>
        <end position="237"/>
    </location>
</feature>
<keyword evidence="1" id="KW-0732">Signal</keyword>
<evidence type="ECO:0000313" key="2">
    <source>
        <dbReference type="EMBL" id="HIQ61240.1"/>
    </source>
</evidence>
<evidence type="ECO:0000313" key="3">
    <source>
        <dbReference type="Proteomes" id="UP000886879"/>
    </source>
</evidence>
<evidence type="ECO:0008006" key="4">
    <source>
        <dbReference type="Google" id="ProtNLM"/>
    </source>
</evidence>
<dbReference type="EMBL" id="DVFO01000065">
    <property type="protein sequence ID" value="HIQ61240.1"/>
    <property type="molecule type" value="Genomic_DNA"/>
</dbReference>
<protein>
    <recommendedName>
        <fullName evidence="4">Lipoprotein</fullName>
    </recommendedName>
</protein>
<dbReference type="AlphaFoldDB" id="A0A9D0YSX7"/>
<proteinExistence type="predicted"/>
<comment type="caution">
    <text evidence="2">The sequence shown here is derived from an EMBL/GenBank/DDBJ whole genome shotgun (WGS) entry which is preliminary data.</text>
</comment>
<accession>A0A9D0YSX7</accession>